<feature type="transmembrane region" description="Helical" evidence="6">
    <location>
        <begin position="175"/>
        <end position="195"/>
    </location>
</feature>
<comment type="subcellular location">
    <subcellularLocation>
        <location evidence="1">Cell membrane</location>
        <topology evidence="1">Multi-pass membrane protein</topology>
    </subcellularLocation>
</comment>
<dbReference type="PIRSF" id="PIRSF006483">
    <property type="entry name" value="Membrane_protein_YitT"/>
    <property type="match status" value="1"/>
</dbReference>
<dbReference type="Proteomes" id="UP000287239">
    <property type="component" value="Unassembled WGS sequence"/>
</dbReference>
<dbReference type="Pfam" id="PF02588">
    <property type="entry name" value="YitT_membrane"/>
    <property type="match status" value="1"/>
</dbReference>
<protein>
    <recommendedName>
        <fullName evidence="7">DUF2179 domain-containing protein</fullName>
    </recommendedName>
</protein>
<proteinExistence type="predicted"/>
<dbReference type="CDD" id="cd16380">
    <property type="entry name" value="YitT_C"/>
    <property type="match status" value="1"/>
</dbReference>
<sequence length="282" mass="30408">MSNFFTKERVLSLLYVVTGAFILAVSINSVLLPNQIVAGGANGISIIINHLFGITPALTLYVINGPLLILCFWLLGKEVGMKTIFGSMLYPFFVGITANFPVLTYNPLLAAIFGGIITGLGLGLVFKGNASTGGTAILSQIVNKYLRIPLGVAVSFVDGFVILAALVAFNVETVLYSLISLFVIGRVVDLVQVSFDRSKNILIISKETAKIESLILAELDRGVTRIPIQGGYHKGDQTMLMCVIPEKEFHNLREQVLKLDPHSFVVAMAASEVMGKGFSLGR</sequence>
<reference evidence="8 9" key="1">
    <citation type="submission" date="2017-05" db="EMBL/GenBank/DDBJ databases">
        <title>Vagococcus spp. assemblies.</title>
        <authorList>
            <person name="Gulvik C.A."/>
        </authorList>
    </citation>
    <scope>NUCLEOTIDE SEQUENCE [LARGE SCALE GENOMIC DNA]</scope>
    <source>
        <strain evidence="8 9">NCFB 2777</strain>
    </source>
</reference>
<dbReference type="InterPro" id="IPR019264">
    <property type="entry name" value="DUF2179"/>
</dbReference>
<keyword evidence="9" id="KW-1185">Reference proteome</keyword>
<keyword evidence="3 6" id="KW-0812">Transmembrane</keyword>
<feature type="transmembrane region" description="Helical" evidence="6">
    <location>
        <begin position="108"/>
        <end position="126"/>
    </location>
</feature>
<evidence type="ECO:0000256" key="3">
    <source>
        <dbReference type="ARBA" id="ARBA00022692"/>
    </source>
</evidence>
<dbReference type="AlphaFoldDB" id="A0A429ZAT6"/>
<feature type="transmembrane region" description="Helical" evidence="6">
    <location>
        <begin position="83"/>
        <end position="102"/>
    </location>
</feature>
<feature type="transmembrane region" description="Helical" evidence="6">
    <location>
        <begin position="12"/>
        <end position="31"/>
    </location>
</feature>
<evidence type="ECO:0000256" key="1">
    <source>
        <dbReference type="ARBA" id="ARBA00004651"/>
    </source>
</evidence>
<feature type="transmembrane region" description="Helical" evidence="6">
    <location>
        <begin position="51"/>
        <end position="76"/>
    </location>
</feature>
<dbReference type="RefSeq" id="WP_126782582.1">
    <property type="nucleotide sequence ID" value="NZ_NGJU01000038.1"/>
</dbReference>
<evidence type="ECO:0000256" key="5">
    <source>
        <dbReference type="ARBA" id="ARBA00023136"/>
    </source>
</evidence>
<keyword evidence="2" id="KW-1003">Cell membrane</keyword>
<evidence type="ECO:0000256" key="2">
    <source>
        <dbReference type="ARBA" id="ARBA00022475"/>
    </source>
</evidence>
<evidence type="ECO:0000259" key="7">
    <source>
        <dbReference type="Pfam" id="PF10035"/>
    </source>
</evidence>
<evidence type="ECO:0000313" key="9">
    <source>
        <dbReference type="Proteomes" id="UP000287239"/>
    </source>
</evidence>
<dbReference type="EMBL" id="NGJU01000038">
    <property type="protein sequence ID" value="RST90804.1"/>
    <property type="molecule type" value="Genomic_DNA"/>
</dbReference>
<feature type="domain" description="DUF2179" evidence="7">
    <location>
        <begin position="221"/>
        <end position="275"/>
    </location>
</feature>
<dbReference type="Gene3D" id="3.30.70.120">
    <property type="match status" value="1"/>
</dbReference>
<dbReference type="InterPro" id="IPR003740">
    <property type="entry name" value="YitT"/>
</dbReference>
<accession>A0A429ZAT6</accession>
<dbReference type="InterPro" id="IPR051461">
    <property type="entry name" value="UPF0750_membrane"/>
</dbReference>
<dbReference type="PANTHER" id="PTHR33545:SF9">
    <property type="entry name" value="UPF0750 MEMBRANE PROTEIN YITE"/>
    <property type="match status" value="1"/>
</dbReference>
<evidence type="ECO:0000313" key="8">
    <source>
        <dbReference type="EMBL" id="RST90804.1"/>
    </source>
</evidence>
<dbReference type="OrthoDB" id="1758221at2"/>
<feature type="transmembrane region" description="Helical" evidence="6">
    <location>
        <begin position="146"/>
        <end position="169"/>
    </location>
</feature>
<organism evidence="8 9">
    <name type="scientific">Vagococcus salmoninarum</name>
    <dbReference type="NCBI Taxonomy" id="2739"/>
    <lineage>
        <taxon>Bacteria</taxon>
        <taxon>Bacillati</taxon>
        <taxon>Bacillota</taxon>
        <taxon>Bacilli</taxon>
        <taxon>Lactobacillales</taxon>
        <taxon>Enterococcaceae</taxon>
        <taxon>Vagococcus</taxon>
    </lineage>
</organism>
<dbReference type="GeneID" id="98569649"/>
<dbReference type="PANTHER" id="PTHR33545">
    <property type="entry name" value="UPF0750 MEMBRANE PROTEIN YITT-RELATED"/>
    <property type="match status" value="1"/>
</dbReference>
<name>A0A429ZAT6_9ENTE</name>
<comment type="caution">
    <text evidence="8">The sequence shown here is derived from an EMBL/GenBank/DDBJ whole genome shotgun (WGS) entry which is preliminary data.</text>
</comment>
<keyword evidence="4 6" id="KW-1133">Transmembrane helix</keyword>
<gene>
    <name evidence="8" type="ORF">CBF35_14985</name>
</gene>
<dbReference type="InterPro" id="IPR015867">
    <property type="entry name" value="N-reg_PII/ATP_PRibTrfase_C"/>
</dbReference>
<keyword evidence="5 6" id="KW-0472">Membrane</keyword>
<dbReference type="Pfam" id="PF10035">
    <property type="entry name" value="DUF2179"/>
    <property type="match status" value="1"/>
</dbReference>
<dbReference type="GO" id="GO:0005886">
    <property type="term" value="C:plasma membrane"/>
    <property type="evidence" value="ECO:0007669"/>
    <property type="project" value="UniProtKB-SubCell"/>
</dbReference>
<evidence type="ECO:0000256" key="4">
    <source>
        <dbReference type="ARBA" id="ARBA00022989"/>
    </source>
</evidence>
<evidence type="ECO:0000256" key="6">
    <source>
        <dbReference type="SAM" id="Phobius"/>
    </source>
</evidence>